<evidence type="ECO:0000313" key="4">
    <source>
        <dbReference type="Proteomes" id="UP000267821"/>
    </source>
</evidence>
<dbReference type="AlphaFoldDB" id="A0A3N4LU21"/>
<organism evidence="3 4">
    <name type="scientific">Terfezia boudieri ATCC MYA-4762</name>
    <dbReference type="NCBI Taxonomy" id="1051890"/>
    <lineage>
        <taxon>Eukaryota</taxon>
        <taxon>Fungi</taxon>
        <taxon>Dikarya</taxon>
        <taxon>Ascomycota</taxon>
        <taxon>Pezizomycotina</taxon>
        <taxon>Pezizomycetes</taxon>
        <taxon>Pezizales</taxon>
        <taxon>Pezizaceae</taxon>
        <taxon>Terfezia</taxon>
    </lineage>
</organism>
<keyword evidence="2" id="KW-1133">Transmembrane helix</keyword>
<feature type="transmembrane region" description="Helical" evidence="2">
    <location>
        <begin position="156"/>
        <end position="180"/>
    </location>
</feature>
<protein>
    <submittedName>
        <fullName evidence="3">Uncharacterized protein</fullName>
    </submittedName>
</protein>
<dbReference type="Proteomes" id="UP000267821">
    <property type="component" value="Unassembled WGS sequence"/>
</dbReference>
<feature type="transmembrane region" description="Helical" evidence="2">
    <location>
        <begin position="76"/>
        <end position="94"/>
    </location>
</feature>
<gene>
    <name evidence="3" type="ORF">L211DRAFT_837091</name>
</gene>
<dbReference type="EMBL" id="ML121540">
    <property type="protein sequence ID" value="RPB24712.1"/>
    <property type="molecule type" value="Genomic_DNA"/>
</dbReference>
<feature type="region of interest" description="Disordered" evidence="1">
    <location>
        <begin position="1"/>
        <end position="46"/>
    </location>
</feature>
<evidence type="ECO:0000313" key="3">
    <source>
        <dbReference type="EMBL" id="RPB24712.1"/>
    </source>
</evidence>
<dbReference type="InParanoid" id="A0A3N4LU21"/>
<feature type="transmembrane region" description="Helical" evidence="2">
    <location>
        <begin position="115"/>
        <end position="136"/>
    </location>
</feature>
<dbReference type="OrthoDB" id="10479276at2759"/>
<evidence type="ECO:0000256" key="1">
    <source>
        <dbReference type="SAM" id="MobiDB-lite"/>
    </source>
</evidence>
<keyword evidence="2" id="KW-0472">Membrane</keyword>
<proteinExistence type="predicted"/>
<reference evidence="3 4" key="1">
    <citation type="journal article" date="2018" name="Nat. Ecol. Evol.">
        <title>Pezizomycetes genomes reveal the molecular basis of ectomycorrhizal truffle lifestyle.</title>
        <authorList>
            <person name="Murat C."/>
            <person name="Payen T."/>
            <person name="Noel B."/>
            <person name="Kuo A."/>
            <person name="Morin E."/>
            <person name="Chen J."/>
            <person name="Kohler A."/>
            <person name="Krizsan K."/>
            <person name="Balestrini R."/>
            <person name="Da Silva C."/>
            <person name="Montanini B."/>
            <person name="Hainaut M."/>
            <person name="Levati E."/>
            <person name="Barry K.W."/>
            <person name="Belfiori B."/>
            <person name="Cichocki N."/>
            <person name="Clum A."/>
            <person name="Dockter R.B."/>
            <person name="Fauchery L."/>
            <person name="Guy J."/>
            <person name="Iotti M."/>
            <person name="Le Tacon F."/>
            <person name="Lindquist E.A."/>
            <person name="Lipzen A."/>
            <person name="Malagnac F."/>
            <person name="Mello A."/>
            <person name="Molinier V."/>
            <person name="Miyauchi S."/>
            <person name="Poulain J."/>
            <person name="Riccioni C."/>
            <person name="Rubini A."/>
            <person name="Sitrit Y."/>
            <person name="Splivallo R."/>
            <person name="Traeger S."/>
            <person name="Wang M."/>
            <person name="Zifcakova L."/>
            <person name="Wipf D."/>
            <person name="Zambonelli A."/>
            <person name="Paolocci F."/>
            <person name="Nowrousian M."/>
            <person name="Ottonello S."/>
            <person name="Baldrian P."/>
            <person name="Spatafora J.W."/>
            <person name="Henrissat B."/>
            <person name="Nagy L.G."/>
            <person name="Aury J.M."/>
            <person name="Wincker P."/>
            <person name="Grigoriev I.V."/>
            <person name="Bonfante P."/>
            <person name="Martin F.M."/>
        </authorList>
    </citation>
    <scope>NUCLEOTIDE SEQUENCE [LARGE SCALE GENOMIC DNA]</scope>
    <source>
        <strain evidence="3 4">ATCC MYA-4762</strain>
    </source>
</reference>
<feature type="compositionally biased region" description="Low complexity" evidence="1">
    <location>
        <begin position="24"/>
        <end position="45"/>
    </location>
</feature>
<name>A0A3N4LU21_9PEZI</name>
<accession>A0A3N4LU21</accession>
<keyword evidence="2" id="KW-0812">Transmembrane</keyword>
<keyword evidence="4" id="KW-1185">Reference proteome</keyword>
<sequence length="192" mass="21632">MSTYAHPTQGYYGGPPSSPPRAYNPSSPTTMSHNNNPNHPNHSNTYDLPPRNTPFISMPPPPRSSSLSEFFYRHQSLLWSLLFWVIFLCIDLFVHHFPKYPYSATRNHSGRNMVVVVYTFVFQVVWLVGVGGKTAWDLGWELRGWWRLRGDFGVLNMLKMGVGLLGCVLLVGWPAVALGVNASVLEKRNRGG</sequence>
<evidence type="ECO:0000256" key="2">
    <source>
        <dbReference type="SAM" id="Phobius"/>
    </source>
</evidence>